<dbReference type="PROSITE" id="PS50213">
    <property type="entry name" value="FAS1"/>
    <property type="match status" value="1"/>
</dbReference>
<comment type="caution">
    <text evidence="10">The sequence shown here is derived from an EMBL/GenBank/DDBJ whole genome shotgun (WGS) entry which is preliminary data.</text>
</comment>
<dbReference type="EMBL" id="BAABME010004383">
    <property type="protein sequence ID" value="GAA0162171.1"/>
    <property type="molecule type" value="Genomic_DNA"/>
</dbReference>
<dbReference type="SUPFAM" id="SSF82153">
    <property type="entry name" value="FAS1 domain"/>
    <property type="match status" value="1"/>
</dbReference>
<keyword evidence="4" id="KW-0336">GPI-anchor</keyword>
<evidence type="ECO:0000256" key="5">
    <source>
        <dbReference type="ARBA" id="ARBA00022729"/>
    </source>
</evidence>
<evidence type="ECO:0000256" key="6">
    <source>
        <dbReference type="ARBA" id="ARBA00023136"/>
    </source>
</evidence>
<dbReference type="PANTHER" id="PTHR32382:SF6">
    <property type="entry name" value="FASCICLIN-LIKE ARABINOGALACTAN PROTEIN 14"/>
    <property type="match status" value="1"/>
</dbReference>
<keyword evidence="11" id="KW-1185">Reference proteome</keyword>
<feature type="domain" description="FAS1" evidence="9">
    <location>
        <begin position="22"/>
        <end position="152"/>
    </location>
</feature>
<evidence type="ECO:0000313" key="10">
    <source>
        <dbReference type="EMBL" id="GAA0162171.1"/>
    </source>
</evidence>
<feature type="signal peptide" evidence="8">
    <location>
        <begin position="1"/>
        <end position="22"/>
    </location>
</feature>
<keyword evidence="4" id="KW-0325">Glycoprotein</keyword>
<dbReference type="InterPro" id="IPR033254">
    <property type="entry name" value="Plant_FLA"/>
</dbReference>
<evidence type="ECO:0000256" key="3">
    <source>
        <dbReference type="ARBA" id="ARBA00022475"/>
    </source>
</evidence>
<dbReference type="InterPro" id="IPR036378">
    <property type="entry name" value="FAS1_dom_sf"/>
</dbReference>
<proteinExistence type="inferred from homology"/>
<name>A0AAV3QGQ8_LITER</name>
<evidence type="ECO:0000256" key="1">
    <source>
        <dbReference type="ARBA" id="ARBA00004609"/>
    </source>
</evidence>
<accession>A0AAV3QGQ8</accession>
<comment type="similarity">
    <text evidence="2">Belongs to the fasciclin-like AGP family.</text>
</comment>
<keyword evidence="3" id="KW-1003">Cell membrane</keyword>
<evidence type="ECO:0000256" key="2">
    <source>
        <dbReference type="ARBA" id="ARBA00007843"/>
    </source>
</evidence>
<organism evidence="10 11">
    <name type="scientific">Lithospermum erythrorhizon</name>
    <name type="common">Purple gromwell</name>
    <name type="synonym">Lithospermum officinale var. erythrorhizon</name>
    <dbReference type="NCBI Taxonomy" id="34254"/>
    <lineage>
        <taxon>Eukaryota</taxon>
        <taxon>Viridiplantae</taxon>
        <taxon>Streptophyta</taxon>
        <taxon>Embryophyta</taxon>
        <taxon>Tracheophyta</taxon>
        <taxon>Spermatophyta</taxon>
        <taxon>Magnoliopsida</taxon>
        <taxon>eudicotyledons</taxon>
        <taxon>Gunneridae</taxon>
        <taxon>Pentapetalae</taxon>
        <taxon>asterids</taxon>
        <taxon>lamiids</taxon>
        <taxon>Boraginales</taxon>
        <taxon>Boraginaceae</taxon>
        <taxon>Boraginoideae</taxon>
        <taxon>Lithospermeae</taxon>
        <taxon>Lithospermum</taxon>
    </lineage>
</organism>
<evidence type="ECO:0000256" key="7">
    <source>
        <dbReference type="ARBA" id="ARBA00023288"/>
    </source>
</evidence>
<sequence>MSPSTAVCSILALGFLLSATNADPISKILDAYPDFSKLNQLLVSSGIDQLIDKEAAVTILALDNDEIEKLSGLKKPKEMEDIIKAHVARDYYDDVKLRHLNFGQPQEVVNMLQSNGTKQGFLKIIRTEDGITFQSSGRPSNPSDAKFVDRIYARQFSVSVLKISHTIFIDGLTGEFVPADAPISTKTAKAPAAEAPEEVVAEVPNEELPEAAPAPGPEADDDAAADAKSAAGKATFGLATVIIAASCIAAAL</sequence>
<gene>
    <name evidence="10" type="ORF">LIER_18322</name>
</gene>
<dbReference type="GO" id="GO:0098552">
    <property type="term" value="C:side of membrane"/>
    <property type="evidence" value="ECO:0007669"/>
    <property type="project" value="UniProtKB-KW"/>
</dbReference>
<dbReference type="Gene3D" id="2.30.180.10">
    <property type="entry name" value="FAS1 domain"/>
    <property type="match status" value="1"/>
</dbReference>
<dbReference type="Proteomes" id="UP001454036">
    <property type="component" value="Unassembled WGS sequence"/>
</dbReference>
<dbReference type="GO" id="GO:0005886">
    <property type="term" value="C:plasma membrane"/>
    <property type="evidence" value="ECO:0007669"/>
    <property type="project" value="UniProtKB-SubCell"/>
</dbReference>
<comment type="subcellular location">
    <subcellularLocation>
        <location evidence="1">Cell membrane</location>
        <topology evidence="1">Lipid-anchor</topology>
        <topology evidence="1">GPI-anchor</topology>
    </subcellularLocation>
</comment>
<evidence type="ECO:0000313" key="11">
    <source>
        <dbReference type="Proteomes" id="UP001454036"/>
    </source>
</evidence>
<dbReference type="AlphaFoldDB" id="A0AAV3QGQ8"/>
<keyword evidence="7" id="KW-0449">Lipoprotein</keyword>
<dbReference type="Pfam" id="PF02469">
    <property type="entry name" value="Fasciclin"/>
    <property type="match status" value="1"/>
</dbReference>
<dbReference type="PANTHER" id="PTHR32382">
    <property type="entry name" value="FASCICLIN-LIKE ARABINOGALACTAN PROTEIN"/>
    <property type="match status" value="1"/>
</dbReference>
<feature type="chain" id="PRO_5043349014" description="FAS1 domain-containing protein" evidence="8">
    <location>
        <begin position="23"/>
        <end position="252"/>
    </location>
</feature>
<dbReference type="InterPro" id="IPR000782">
    <property type="entry name" value="FAS1_domain"/>
</dbReference>
<evidence type="ECO:0000259" key="9">
    <source>
        <dbReference type="PROSITE" id="PS50213"/>
    </source>
</evidence>
<keyword evidence="5 8" id="KW-0732">Signal</keyword>
<evidence type="ECO:0000256" key="8">
    <source>
        <dbReference type="SAM" id="SignalP"/>
    </source>
</evidence>
<keyword evidence="6" id="KW-0472">Membrane</keyword>
<reference evidence="10 11" key="1">
    <citation type="submission" date="2024-01" db="EMBL/GenBank/DDBJ databases">
        <title>The complete chloroplast genome sequence of Lithospermum erythrorhizon: insights into the phylogenetic relationship among Boraginaceae species and the maternal lineages of purple gromwells.</title>
        <authorList>
            <person name="Okada T."/>
            <person name="Watanabe K."/>
        </authorList>
    </citation>
    <scope>NUCLEOTIDE SEQUENCE [LARGE SCALE GENOMIC DNA]</scope>
</reference>
<protein>
    <recommendedName>
        <fullName evidence="9">FAS1 domain-containing protein</fullName>
    </recommendedName>
</protein>
<evidence type="ECO:0000256" key="4">
    <source>
        <dbReference type="ARBA" id="ARBA00022622"/>
    </source>
</evidence>